<dbReference type="OrthoDB" id="272149at2759"/>
<dbReference type="InterPro" id="IPR032675">
    <property type="entry name" value="LRR_dom_sf"/>
</dbReference>
<accession>A0A1J1HIZ2</accession>
<feature type="region of interest" description="Disordered" evidence="1">
    <location>
        <begin position="204"/>
        <end position="264"/>
    </location>
</feature>
<feature type="compositionally biased region" description="Polar residues" evidence="1">
    <location>
        <begin position="227"/>
        <end position="237"/>
    </location>
</feature>
<name>A0A1J1HIZ2_9DIPT</name>
<dbReference type="PANTHER" id="PTHR46282">
    <property type="entry name" value="LEUCINE-RICH MELANOCYTE DIFFERENTIATION-ASSOCIATED PROTEIN"/>
    <property type="match status" value="1"/>
</dbReference>
<evidence type="ECO:0000256" key="1">
    <source>
        <dbReference type="SAM" id="MobiDB-lite"/>
    </source>
</evidence>
<proteinExistence type="predicted"/>
<dbReference type="Pfam" id="PF14580">
    <property type="entry name" value="LRR_9"/>
    <property type="match status" value="1"/>
</dbReference>
<dbReference type="SUPFAM" id="SSF52058">
    <property type="entry name" value="L domain-like"/>
    <property type="match status" value="1"/>
</dbReference>
<evidence type="ECO:0000313" key="2">
    <source>
        <dbReference type="EMBL" id="CRK88024.1"/>
    </source>
</evidence>
<reference evidence="2 3" key="1">
    <citation type="submission" date="2015-04" db="EMBL/GenBank/DDBJ databases">
        <authorList>
            <person name="Syromyatnikov M.Y."/>
            <person name="Popov V.N."/>
        </authorList>
    </citation>
    <scope>NUCLEOTIDE SEQUENCE [LARGE SCALE GENOMIC DNA]</scope>
</reference>
<evidence type="ECO:0000313" key="3">
    <source>
        <dbReference type="Proteomes" id="UP000183832"/>
    </source>
</evidence>
<feature type="region of interest" description="Disordered" evidence="1">
    <location>
        <begin position="160"/>
        <end position="190"/>
    </location>
</feature>
<dbReference type="STRING" id="568069.A0A1J1HIZ2"/>
<dbReference type="InterPro" id="IPR043313">
    <property type="entry name" value="LRMDA"/>
</dbReference>
<dbReference type="Proteomes" id="UP000183832">
    <property type="component" value="Unassembled WGS sequence"/>
</dbReference>
<dbReference type="EMBL" id="CVRI01000006">
    <property type="protein sequence ID" value="CRK88024.1"/>
    <property type="molecule type" value="Genomic_DNA"/>
</dbReference>
<protein>
    <submittedName>
        <fullName evidence="2">CLUMA_CG001810, isoform A</fullName>
    </submittedName>
</protein>
<feature type="compositionally biased region" description="Polar residues" evidence="1">
    <location>
        <begin position="173"/>
        <end position="183"/>
    </location>
</feature>
<sequence>MIFNYFENEKKLLYHEHGSDEIPEEIIAEFSGKDVTQVDFSSNSLVSLDCISRFAMLREVILDNNFLSDATIFPKHSFPNITLLSLNNNKLENLNQLLDNLVRCFPNVRYLSLLGNPLCPAIKLDFVEEDNEAYRLDIISRLPKLRFLDAKPVHKNEIMSIKQRETNSKNDQEGAQSTVPTESEQSEDGVEKIGGMMKFFGFRKKKENVPRSPPENRVTYNPLPSDEQGSSSQTQTPRVAYGKMKNTYEGSQSQGNRFILNQDL</sequence>
<keyword evidence="3" id="KW-1185">Reference proteome</keyword>
<dbReference type="PANTHER" id="PTHR46282:SF2">
    <property type="entry name" value="LEUCINE-RICH MELANOCYTE DIFFERENTIATION-ASSOCIATED PROTEIN"/>
    <property type="match status" value="1"/>
</dbReference>
<gene>
    <name evidence="2" type="ORF">CLUMA_CG001810</name>
</gene>
<dbReference type="AlphaFoldDB" id="A0A1J1HIZ2"/>
<feature type="compositionally biased region" description="Basic and acidic residues" evidence="1">
    <location>
        <begin position="160"/>
        <end position="172"/>
    </location>
</feature>
<organism evidence="2 3">
    <name type="scientific">Clunio marinus</name>
    <dbReference type="NCBI Taxonomy" id="568069"/>
    <lineage>
        <taxon>Eukaryota</taxon>
        <taxon>Metazoa</taxon>
        <taxon>Ecdysozoa</taxon>
        <taxon>Arthropoda</taxon>
        <taxon>Hexapoda</taxon>
        <taxon>Insecta</taxon>
        <taxon>Pterygota</taxon>
        <taxon>Neoptera</taxon>
        <taxon>Endopterygota</taxon>
        <taxon>Diptera</taxon>
        <taxon>Nematocera</taxon>
        <taxon>Chironomoidea</taxon>
        <taxon>Chironomidae</taxon>
        <taxon>Clunio</taxon>
    </lineage>
</organism>
<dbReference type="Gene3D" id="3.80.10.10">
    <property type="entry name" value="Ribonuclease Inhibitor"/>
    <property type="match status" value="1"/>
</dbReference>